<evidence type="ECO:0000256" key="1">
    <source>
        <dbReference type="SAM" id="MobiDB-lite"/>
    </source>
</evidence>
<keyword evidence="3" id="KW-1185">Reference proteome</keyword>
<sequence>MKERRRLDSSTNEPSSSRGSQGQHRSRNPNYSAESYHPYDRNQRNNNRHRNNDKRDGNNSHHENRNHNRPQEGSSQNDRSRNNYNNSTYNNSNYNTNNSRGNDSRNYQGSGKKNEDKLVENQSLNGKWQKLKEIAEKPSQLYDFNNKIDVVYDINGVLIIGQERLLTLRLRANDAETSITPYTHNSPLLEILHRDANVYIMCHNHFYCYELNISNVSLTCKYKSKELERLVHMEWYSDNEILICDIQGGIFIFNTTMNVMDECVSGNLGLPYGLCWFSVCRERNWLFASGRNTDLEMGSLSSMKMQRDTPTSTFERGGGKQEEVKCCTLWEIGALQWATIPKKLVYLQSFNPSLEMITLSNFPSFKLLTQPQSTLIC</sequence>
<comment type="caution">
    <text evidence="2">The sequence shown here is derived from an EMBL/GenBank/DDBJ whole genome shotgun (WGS) entry which is preliminary data.</text>
</comment>
<reference evidence="2 3" key="1">
    <citation type="journal article" date="2018" name="BMC Genomics">
        <title>The genome of Naegleria lovaniensis, the basis for a comparative approach to unravel pathogenicity factors of the human pathogenic amoeba N. fowleri.</title>
        <authorList>
            <person name="Liechti N."/>
            <person name="Schurch N."/>
            <person name="Bruggmann R."/>
            <person name="Wittwer M."/>
        </authorList>
    </citation>
    <scope>NUCLEOTIDE SEQUENCE [LARGE SCALE GENOMIC DNA]</scope>
    <source>
        <strain evidence="2 3">ATCC 30569</strain>
    </source>
</reference>
<feature type="region of interest" description="Disordered" evidence="1">
    <location>
        <begin position="1"/>
        <end position="115"/>
    </location>
</feature>
<dbReference type="AlphaFoldDB" id="A0AA88GDN7"/>
<dbReference type="Proteomes" id="UP000816034">
    <property type="component" value="Unassembled WGS sequence"/>
</dbReference>
<organism evidence="2 3">
    <name type="scientific">Naegleria lovaniensis</name>
    <name type="common">Amoeba</name>
    <dbReference type="NCBI Taxonomy" id="51637"/>
    <lineage>
        <taxon>Eukaryota</taxon>
        <taxon>Discoba</taxon>
        <taxon>Heterolobosea</taxon>
        <taxon>Tetramitia</taxon>
        <taxon>Eutetramitia</taxon>
        <taxon>Vahlkampfiidae</taxon>
        <taxon>Naegleria</taxon>
    </lineage>
</organism>
<feature type="compositionally biased region" description="Low complexity" evidence="1">
    <location>
        <begin position="74"/>
        <end position="101"/>
    </location>
</feature>
<dbReference type="GeneID" id="68104405"/>
<accession>A0AA88GDN7</accession>
<protein>
    <submittedName>
        <fullName evidence="2">Uncharacterized protein</fullName>
    </submittedName>
</protein>
<proteinExistence type="predicted"/>
<dbReference type="RefSeq" id="XP_044542836.1">
    <property type="nucleotide sequence ID" value="XM_044687663.1"/>
</dbReference>
<evidence type="ECO:0000313" key="3">
    <source>
        <dbReference type="Proteomes" id="UP000816034"/>
    </source>
</evidence>
<dbReference type="EMBL" id="PYSW02000052">
    <property type="protein sequence ID" value="KAG2373662.1"/>
    <property type="molecule type" value="Genomic_DNA"/>
</dbReference>
<name>A0AA88GDN7_NAELO</name>
<feature type="compositionally biased region" description="Basic and acidic residues" evidence="1">
    <location>
        <begin position="53"/>
        <end position="70"/>
    </location>
</feature>
<evidence type="ECO:0000313" key="2">
    <source>
        <dbReference type="EMBL" id="KAG2373662.1"/>
    </source>
</evidence>
<gene>
    <name evidence="2" type="ORF">C9374_011951</name>
</gene>